<evidence type="ECO:0000313" key="13">
    <source>
        <dbReference type="Proteomes" id="UP001378592"/>
    </source>
</evidence>
<evidence type="ECO:0000256" key="1">
    <source>
        <dbReference type="ARBA" id="ARBA00004514"/>
    </source>
</evidence>
<feature type="domain" description="Cytosolic endo-beta-N-acetylglucosaminidase TIM barrel" evidence="11">
    <location>
        <begin position="95"/>
        <end position="369"/>
    </location>
</feature>
<feature type="region of interest" description="Disordered" evidence="10">
    <location>
        <begin position="403"/>
        <end position="437"/>
    </location>
</feature>
<evidence type="ECO:0000256" key="5">
    <source>
        <dbReference type="ARBA" id="ARBA00022801"/>
    </source>
</evidence>
<dbReference type="FunFam" id="3.20.20.80:FF:000043">
    <property type="entry name" value="cytosolic endo-beta-N-acetylglucosaminidase"/>
    <property type="match status" value="1"/>
</dbReference>
<gene>
    <name evidence="12" type="ORF">R5R35_012065</name>
</gene>
<keyword evidence="4" id="KW-0963">Cytoplasm</keyword>
<comment type="similarity">
    <text evidence="2">Belongs to the glycosyl hydrolase 85 family.</text>
</comment>
<evidence type="ECO:0000256" key="4">
    <source>
        <dbReference type="ARBA" id="ARBA00022490"/>
    </source>
</evidence>
<dbReference type="InterPro" id="IPR005201">
    <property type="entry name" value="TIM_ENGase"/>
</dbReference>
<reference evidence="12 13" key="1">
    <citation type="submission" date="2024-03" db="EMBL/GenBank/DDBJ databases">
        <title>The genome assembly and annotation of the cricket Gryllus longicercus Weissman &amp; Gray.</title>
        <authorList>
            <person name="Szrajer S."/>
            <person name="Gray D."/>
            <person name="Ylla G."/>
        </authorList>
    </citation>
    <scope>NUCLEOTIDE SEQUENCE [LARGE SCALE GENOMIC DNA]</scope>
    <source>
        <strain evidence="12">DAG 2021-001</strain>
        <tissue evidence="12">Whole body minus gut</tissue>
    </source>
</reference>
<evidence type="ECO:0000313" key="12">
    <source>
        <dbReference type="EMBL" id="KAK7790810.1"/>
    </source>
</evidence>
<dbReference type="Gene3D" id="3.20.20.80">
    <property type="entry name" value="Glycosidases"/>
    <property type="match status" value="1"/>
</dbReference>
<organism evidence="12 13">
    <name type="scientific">Gryllus longicercus</name>
    <dbReference type="NCBI Taxonomy" id="2509291"/>
    <lineage>
        <taxon>Eukaryota</taxon>
        <taxon>Metazoa</taxon>
        <taxon>Ecdysozoa</taxon>
        <taxon>Arthropoda</taxon>
        <taxon>Hexapoda</taxon>
        <taxon>Insecta</taxon>
        <taxon>Pterygota</taxon>
        <taxon>Neoptera</taxon>
        <taxon>Polyneoptera</taxon>
        <taxon>Orthoptera</taxon>
        <taxon>Ensifera</taxon>
        <taxon>Gryllidea</taxon>
        <taxon>Grylloidea</taxon>
        <taxon>Gryllidae</taxon>
        <taxon>Gryllinae</taxon>
        <taxon>Gryllus</taxon>
    </lineage>
</organism>
<comment type="caution">
    <text evidence="12">The sequence shown here is derived from an EMBL/GenBank/DDBJ whole genome shotgun (WGS) entry which is preliminary data.</text>
</comment>
<keyword evidence="6" id="KW-0326">Glycosidase</keyword>
<dbReference type="InterPro" id="IPR017853">
    <property type="entry name" value="GH"/>
</dbReference>
<dbReference type="EMBL" id="JAZDUA010000585">
    <property type="protein sequence ID" value="KAK7790810.1"/>
    <property type="molecule type" value="Genomic_DNA"/>
</dbReference>
<protein>
    <recommendedName>
        <fullName evidence="9">Cytosolic endo-beta-N-acetylglucosaminidase</fullName>
        <ecNumber evidence="3">3.2.1.96</ecNumber>
    </recommendedName>
</protein>
<dbReference type="InterPro" id="IPR032979">
    <property type="entry name" value="ENGase"/>
</dbReference>
<dbReference type="PANTHER" id="PTHR13246">
    <property type="entry name" value="ENDO BETA N-ACETYLGLUCOSAMINIDASE"/>
    <property type="match status" value="1"/>
</dbReference>
<comment type="subcellular location">
    <subcellularLocation>
        <location evidence="1">Cytoplasm</location>
        <location evidence="1">Cytosol</location>
    </subcellularLocation>
</comment>
<name>A0AAN9YXP0_9ORTH</name>
<dbReference type="CDD" id="cd06547">
    <property type="entry name" value="GH85_ENGase"/>
    <property type="match status" value="1"/>
</dbReference>
<comment type="catalytic activity">
    <reaction evidence="7">
        <text>an N(4)-(oligosaccharide-(1-&gt;3)-[oligosaccharide-(1-&gt;6)]-beta-D-Man-(1-&gt;4)-beta-D-GlcNAc-(1-&gt;4)-alpha-D-GlcNAc)-L-asparaginyl-[protein] + H2O = an oligosaccharide-(1-&gt;3)-[oligosaccharide-(1-&gt;6)]-beta-D-Man-(1-&gt;4)-D-GlcNAc + N(4)-(N-acetyl-beta-D-glucosaminyl)-L-asparaginyl-[protein]</text>
        <dbReference type="Rhea" id="RHEA:73067"/>
        <dbReference type="Rhea" id="RHEA-COMP:12603"/>
        <dbReference type="Rhea" id="RHEA-COMP:18176"/>
        <dbReference type="ChEBI" id="CHEBI:15377"/>
        <dbReference type="ChEBI" id="CHEBI:132248"/>
        <dbReference type="ChEBI" id="CHEBI:192714"/>
        <dbReference type="ChEBI" id="CHEBI:192715"/>
        <dbReference type="EC" id="3.2.1.96"/>
    </reaction>
</comment>
<evidence type="ECO:0000256" key="2">
    <source>
        <dbReference type="ARBA" id="ARBA00007849"/>
    </source>
</evidence>
<accession>A0AAN9YXP0</accession>
<dbReference type="EC" id="3.2.1.96" evidence="3"/>
<feature type="compositionally biased region" description="Pro residues" evidence="10">
    <location>
        <begin position="411"/>
        <end position="430"/>
    </location>
</feature>
<evidence type="ECO:0000256" key="3">
    <source>
        <dbReference type="ARBA" id="ARBA00012566"/>
    </source>
</evidence>
<dbReference type="Proteomes" id="UP001378592">
    <property type="component" value="Unassembled WGS sequence"/>
</dbReference>
<proteinExistence type="inferred from homology"/>
<dbReference type="Gene3D" id="2.60.120.260">
    <property type="entry name" value="Galactose-binding domain-like"/>
    <property type="match status" value="1"/>
</dbReference>
<evidence type="ECO:0000256" key="7">
    <source>
        <dbReference type="ARBA" id="ARBA00034414"/>
    </source>
</evidence>
<comment type="function">
    <text evidence="8">Endoglycosidase that releases N-glycans from glycoproteins by cleaving the beta-1,4-glycosidic bond in the N,N'-diacetylchitobiose core. Involved in the processing of free oligosaccharides in the cytosol.</text>
</comment>
<dbReference type="Pfam" id="PF03644">
    <property type="entry name" value="Glyco_hydro_85"/>
    <property type="match status" value="1"/>
</dbReference>
<evidence type="ECO:0000256" key="8">
    <source>
        <dbReference type="ARBA" id="ARBA00054935"/>
    </source>
</evidence>
<evidence type="ECO:0000256" key="9">
    <source>
        <dbReference type="ARBA" id="ARBA00072457"/>
    </source>
</evidence>
<dbReference type="PANTHER" id="PTHR13246:SF1">
    <property type="entry name" value="CYTOSOLIC ENDO-BETA-N-ACETYLGLUCOSAMINIDASE"/>
    <property type="match status" value="1"/>
</dbReference>
<evidence type="ECO:0000256" key="6">
    <source>
        <dbReference type="ARBA" id="ARBA00023295"/>
    </source>
</evidence>
<dbReference type="AlphaFoldDB" id="A0AAN9YXP0"/>
<dbReference type="SUPFAM" id="SSF51445">
    <property type="entry name" value="(Trans)glycosidases"/>
    <property type="match status" value="1"/>
</dbReference>
<sequence length="620" mass="69180">MSFVSASSPECIDLENEEKEEVSKPLTSLQEILEWEKFVTPFQVESLQMRTEFSVRGSSFHCHSSKSSDWKHLELNTEDVPKTLVCHDMKGGYIEDRYIDGTETPDAYRFFHWAGIDTFVYFSHKLLTIPPPVWITAGHIHGVKVLGTLITEWDEGEIFWNMLLSNEKKRVSCVQKMVEICEKFGFDGYLLNVENKIPENDVPKLVKFVEELQEALHKKLPNSELVWYDSVISNGKLKWQNELNELNKLFFDACDGMLLNYPWREEHLERSAAAAGPARARDVYAGVDVFGRGSFGGGGFGAADALRAARRLGLSAALFAPGWTHEALGGGAHFACNEHLFWARLRPHLHVRGPARLPLRTSFCQGFGRRGRASWGRAPACPAARPWFHLGRQRLQPSVASCLDGRCTPQPERPPPPDPDAAQPPPPQPQSAPSCGGANRGCVQHFEADAFDGGGCLQVRRAQDEDDDGLSLHRLFVCDLKSQSGRLVVVYAVKGVPCDTPCSERRSAELRLALVLRDSPSAEPRMMWVNDCNGHQVQRTSDGSSWEPFNSKTPQTSWQVWEYSVPVRGHVVEIIAGLPPGCKAALIGWLEITDAGPEEICDMSKNARENHSKCTKTNVH</sequence>
<dbReference type="GO" id="GO:0005829">
    <property type="term" value="C:cytosol"/>
    <property type="evidence" value="ECO:0007669"/>
    <property type="project" value="UniProtKB-SubCell"/>
</dbReference>
<keyword evidence="5" id="KW-0378">Hydrolase</keyword>
<dbReference type="GO" id="GO:0033925">
    <property type="term" value="F:mannosyl-glycoprotein endo-beta-N-acetylglucosaminidase activity"/>
    <property type="evidence" value="ECO:0007669"/>
    <property type="project" value="UniProtKB-EC"/>
</dbReference>
<evidence type="ECO:0000259" key="11">
    <source>
        <dbReference type="Pfam" id="PF03644"/>
    </source>
</evidence>
<keyword evidence="13" id="KW-1185">Reference proteome</keyword>
<evidence type="ECO:0000256" key="10">
    <source>
        <dbReference type="SAM" id="MobiDB-lite"/>
    </source>
</evidence>